<keyword evidence="7" id="KW-1185">Reference proteome</keyword>
<dbReference type="InterPro" id="IPR036942">
    <property type="entry name" value="Beta-barrel_TonB_sf"/>
</dbReference>
<sequence length="248" mass="27884">MTLARVASFRFRFPARRVDVFMHVVGPEPFPFPGARLVPGNAVRPRHACGRRRNDRISALGALSFRNSGRYRDGNGVYAGQSGQDLVSGLAKVGIQLTDDQSLDPGFIRYRNAFALNSAEFDAGVTTLTAKHRYDPESELIDLTAAARIDRFSLSGSGNSPASVTLMANRQPGFVGNFVRFYPNPFLEPARRRSGRPSSRCFQKRLWRSGIDRNATLRRRALPALRCIRLLQGQRQSRPQFHRRKPDR</sequence>
<dbReference type="HOGENOM" id="CLU_1118363_0_0_5"/>
<evidence type="ECO:0000256" key="3">
    <source>
        <dbReference type="ARBA" id="ARBA00023237"/>
    </source>
</evidence>
<dbReference type="SUPFAM" id="SSF56935">
    <property type="entry name" value="Porins"/>
    <property type="match status" value="1"/>
</dbReference>
<dbReference type="EMBL" id="JENY01000015">
    <property type="protein sequence ID" value="EXL06860.1"/>
    <property type="molecule type" value="Genomic_DNA"/>
</dbReference>
<dbReference type="STRING" id="69279.BG36_05595"/>
<keyword evidence="3" id="KW-0998">Cell outer membrane</keyword>
<protein>
    <submittedName>
        <fullName evidence="4">Uncharacterized protein</fullName>
    </submittedName>
</protein>
<dbReference type="Proteomes" id="UP000019849">
    <property type="component" value="Unassembled WGS sequence"/>
</dbReference>
<evidence type="ECO:0000313" key="4">
    <source>
        <dbReference type="EMBL" id="EXL06860.1"/>
    </source>
</evidence>
<comment type="caution">
    <text evidence="4">The sequence shown here is derived from an EMBL/GenBank/DDBJ whole genome shotgun (WGS) entry which is preliminary data.</text>
</comment>
<keyword evidence="2" id="KW-0472">Membrane</keyword>
<proteinExistence type="predicted"/>
<dbReference type="Proteomes" id="UP000294958">
    <property type="component" value="Unassembled WGS sequence"/>
</dbReference>
<evidence type="ECO:0000256" key="1">
    <source>
        <dbReference type="ARBA" id="ARBA00004442"/>
    </source>
</evidence>
<dbReference type="AlphaFoldDB" id="A0A011VEK9"/>
<name>A0A011VEK9_9HYPH</name>
<dbReference type="Gene3D" id="2.40.170.20">
    <property type="entry name" value="TonB-dependent receptor, beta-barrel domain"/>
    <property type="match status" value="1"/>
</dbReference>
<dbReference type="GO" id="GO:0009279">
    <property type="term" value="C:cell outer membrane"/>
    <property type="evidence" value="ECO:0007669"/>
    <property type="project" value="UniProtKB-SubCell"/>
</dbReference>
<reference evidence="4 6" key="1">
    <citation type="submission" date="2014-02" db="EMBL/GenBank/DDBJ databases">
        <title>Aquamicrobium defluvii Genome sequencing.</title>
        <authorList>
            <person name="Wang X."/>
        </authorList>
    </citation>
    <scope>NUCLEOTIDE SEQUENCE [LARGE SCALE GENOMIC DNA]</scope>
    <source>
        <strain evidence="4 6">W13Z1</strain>
    </source>
</reference>
<organism evidence="4 6">
    <name type="scientific">Aquamicrobium defluvii</name>
    <dbReference type="NCBI Taxonomy" id="69279"/>
    <lineage>
        <taxon>Bacteria</taxon>
        <taxon>Pseudomonadati</taxon>
        <taxon>Pseudomonadota</taxon>
        <taxon>Alphaproteobacteria</taxon>
        <taxon>Hyphomicrobiales</taxon>
        <taxon>Phyllobacteriaceae</taxon>
        <taxon>Aquamicrobium</taxon>
    </lineage>
</organism>
<evidence type="ECO:0000256" key="2">
    <source>
        <dbReference type="ARBA" id="ARBA00023136"/>
    </source>
</evidence>
<evidence type="ECO:0000313" key="7">
    <source>
        <dbReference type="Proteomes" id="UP000294958"/>
    </source>
</evidence>
<evidence type="ECO:0000313" key="5">
    <source>
        <dbReference type="EMBL" id="TDR35873.1"/>
    </source>
</evidence>
<comment type="subcellular location">
    <subcellularLocation>
        <location evidence="1">Cell outer membrane</location>
    </subcellularLocation>
</comment>
<dbReference type="eggNOG" id="COG4774">
    <property type="taxonomic scope" value="Bacteria"/>
</dbReference>
<dbReference type="EMBL" id="SNZF01000007">
    <property type="protein sequence ID" value="TDR35873.1"/>
    <property type="molecule type" value="Genomic_DNA"/>
</dbReference>
<dbReference type="PATRIC" id="fig|69279.3.peg.2505"/>
<gene>
    <name evidence="4" type="ORF">BG36_05595</name>
    <name evidence="5" type="ORF">DES43_10741</name>
</gene>
<reference evidence="5 7" key="2">
    <citation type="submission" date="2019-03" db="EMBL/GenBank/DDBJ databases">
        <title>Genomic Encyclopedia of Type Strains, Phase IV (KMG-IV): sequencing the most valuable type-strain genomes for metagenomic binning, comparative biology and taxonomic classification.</title>
        <authorList>
            <person name="Goeker M."/>
        </authorList>
    </citation>
    <scope>NUCLEOTIDE SEQUENCE [LARGE SCALE GENOMIC DNA]</scope>
    <source>
        <strain evidence="5 7">DSM 11603</strain>
    </source>
</reference>
<evidence type="ECO:0000313" key="6">
    <source>
        <dbReference type="Proteomes" id="UP000019849"/>
    </source>
</evidence>
<dbReference type="RefSeq" id="WP_036993049.1">
    <property type="nucleotide sequence ID" value="NZ_KK073888.1"/>
</dbReference>
<accession>A0A011VEK9</accession>